<evidence type="ECO:0000259" key="5">
    <source>
        <dbReference type="PROSITE" id="PS51898"/>
    </source>
</evidence>
<gene>
    <name evidence="6" type="ORF">CT690_15920</name>
</gene>
<sequence length="406" mass="46705">MAENKLTDVKLRALLKAEINKPTTLADGLGLSIRVTPSQKKTAKDGKREANNLLWLFRYRNLHKSPNPLTLVLGRYPDLTLLAARAQREQCRQWLVNNLDPKDQYKLSAADTLRPITVREALTYWIDNYARDNRANVDKHIAQLEKHIYPRIGSMPLSLCHKGEWLGCFDQIKKTSPVASGYIFQMCKQALKFCRIRGYAESHALDDLTIAYVGEKQNRKDRVLNDDELSQLWSAISGEVFLPYYSRLLLLLVVFGCRSQEVRLSEWSEWDLQRWVWTVPKEHSKGGIKILRPVPEGVRPFIECLHKQYKESGFLLGESKDSSAVSQTGRLIWKRLNHADPWTLHDIRRTFATKLNDQGVAPHVVEQLLGHALPGIMAVYNHSQYMPEKLTALNAWYRSLNSLHKI</sequence>
<evidence type="ECO:0000313" key="7">
    <source>
        <dbReference type="Proteomes" id="UP000248196"/>
    </source>
</evidence>
<comment type="caution">
    <text evidence="6">The sequence shown here is derived from an EMBL/GenBank/DDBJ whole genome shotgun (WGS) entry which is preliminary data.</text>
</comment>
<dbReference type="PANTHER" id="PTHR30629">
    <property type="entry name" value="PROPHAGE INTEGRASE"/>
    <property type="match status" value="1"/>
</dbReference>
<dbReference type="GO" id="GO:0003677">
    <property type="term" value="F:DNA binding"/>
    <property type="evidence" value="ECO:0007669"/>
    <property type="project" value="UniProtKB-KW"/>
</dbReference>
<proteinExistence type="inferred from homology"/>
<dbReference type="OrthoDB" id="5589990at2"/>
<dbReference type="Pfam" id="PF00589">
    <property type="entry name" value="Phage_integrase"/>
    <property type="match status" value="1"/>
</dbReference>
<evidence type="ECO:0000256" key="3">
    <source>
        <dbReference type="ARBA" id="ARBA00023125"/>
    </source>
</evidence>
<dbReference type="Gene3D" id="1.10.150.130">
    <property type="match status" value="1"/>
</dbReference>
<dbReference type="InterPro" id="IPR025166">
    <property type="entry name" value="Integrase_DNA_bind_dom"/>
</dbReference>
<comment type="similarity">
    <text evidence="1">Belongs to the 'phage' integrase family.</text>
</comment>
<evidence type="ECO:0000256" key="4">
    <source>
        <dbReference type="ARBA" id="ARBA00023172"/>
    </source>
</evidence>
<dbReference type="InterPro" id="IPR002104">
    <property type="entry name" value="Integrase_catalytic"/>
</dbReference>
<keyword evidence="2" id="KW-0229">DNA integration</keyword>
<dbReference type="RefSeq" id="WP_020457636.1">
    <property type="nucleotide sequence ID" value="NZ_PESE01000004.1"/>
</dbReference>
<name>A0A318P8I7_SERPL</name>
<dbReference type="InterPro" id="IPR050808">
    <property type="entry name" value="Phage_Integrase"/>
</dbReference>
<reference evidence="6 7" key="1">
    <citation type="submission" date="2017-11" db="EMBL/GenBank/DDBJ databases">
        <title>Genome sequence of the oocydin A producing rhizobacterium Serratia plymuthica 4Rx5.</title>
        <authorList>
            <person name="Matilla M.A."/>
            <person name="Udaondo Z."/>
            <person name="Salmond G.P.C."/>
        </authorList>
    </citation>
    <scope>NUCLEOTIDE SEQUENCE [LARGE SCALE GENOMIC DNA]</scope>
    <source>
        <strain evidence="6 7">4Rx5</strain>
    </source>
</reference>
<dbReference type="SUPFAM" id="SSF56349">
    <property type="entry name" value="DNA breaking-rejoining enzymes"/>
    <property type="match status" value="1"/>
</dbReference>
<evidence type="ECO:0000313" key="6">
    <source>
        <dbReference type="EMBL" id="PYD38363.1"/>
    </source>
</evidence>
<protein>
    <submittedName>
        <fullName evidence="6">Integrase</fullName>
    </submittedName>
</protein>
<dbReference type="InterPro" id="IPR038488">
    <property type="entry name" value="Integrase_DNA-bd_sf"/>
</dbReference>
<dbReference type="PANTHER" id="PTHR30629:SF2">
    <property type="entry name" value="PROPHAGE INTEGRASE INTS-RELATED"/>
    <property type="match status" value="1"/>
</dbReference>
<dbReference type="EMBL" id="PESE01000004">
    <property type="protein sequence ID" value="PYD38363.1"/>
    <property type="molecule type" value="Genomic_DNA"/>
</dbReference>
<dbReference type="AlphaFoldDB" id="A0A318P8I7"/>
<dbReference type="GO" id="GO:0015074">
    <property type="term" value="P:DNA integration"/>
    <property type="evidence" value="ECO:0007669"/>
    <property type="project" value="UniProtKB-KW"/>
</dbReference>
<keyword evidence="4" id="KW-0233">DNA recombination</keyword>
<organism evidence="6 7">
    <name type="scientific">Serratia plymuthica</name>
    <dbReference type="NCBI Taxonomy" id="82996"/>
    <lineage>
        <taxon>Bacteria</taxon>
        <taxon>Pseudomonadati</taxon>
        <taxon>Pseudomonadota</taxon>
        <taxon>Gammaproteobacteria</taxon>
        <taxon>Enterobacterales</taxon>
        <taxon>Yersiniaceae</taxon>
        <taxon>Serratia</taxon>
    </lineage>
</organism>
<evidence type="ECO:0000256" key="1">
    <source>
        <dbReference type="ARBA" id="ARBA00008857"/>
    </source>
</evidence>
<dbReference type="Pfam" id="PF13356">
    <property type="entry name" value="Arm-DNA-bind_3"/>
    <property type="match status" value="1"/>
</dbReference>
<dbReference type="GO" id="GO:0006310">
    <property type="term" value="P:DNA recombination"/>
    <property type="evidence" value="ECO:0007669"/>
    <property type="project" value="UniProtKB-KW"/>
</dbReference>
<dbReference type="InterPro" id="IPR011010">
    <property type="entry name" value="DNA_brk_join_enz"/>
</dbReference>
<dbReference type="Gene3D" id="1.10.443.10">
    <property type="entry name" value="Intergrase catalytic core"/>
    <property type="match status" value="1"/>
</dbReference>
<dbReference type="PROSITE" id="PS51898">
    <property type="entry name" value="TYR_RECOMBINASE"/>
    <property type="match status" value="1"/>
</dbReference>
<dbReference type="Proteomes" id="UP000248196">
    <property type="component" value="Unassembled WGS sequence"/>
</dbReference>
<feature type="domain" description="Tyr recombinase" evidence="5">
    <location>
        <begin position="219"/>
        <end position="395"/>
    </location>
</feature>
<keyword evidence="3" id="KW-0238">DNA-binding</keyword>
<accession>A0A318P8I7</accession>
<dbReference type="Gene3D" id="3.30.160.390">
    <property type="entry name" value="Integrase, DNA-binding domain"/>
    <property type="match status" value="1"/>
</dbReference>
<evidence type="ECO:0000256" key="2">
    <source>
        <dbReference type="ARBA" id="ARBA00022908"/>
    </source>
</evidence>
<dbReference type="CDD" id="cd00801">
    <property type="entry name" value="INT_P4_C"/>
    <property type="match status" value="1"/>
</dbReference>
<dbReference type="InterPro" id="IPR013762">
    <property type="entry name" value="Integrase-like_cat_sf"/>
</dbReference>
<dbReference type="InterPro" id="IPR010998">
    <property type="entry name" value="Integrase_recombinase_N"/>
</dbReference>